<evidence type="ECO:0000313" key="3">
    <source>
        <dbReference type="WBParaSite" id="nRc.2.0.1.t43887-RA"/>
    </source>
</evidence>
<accession>A0A915KY65</accession>
<name>A0A915KY65_ROMCU</name>
<dbReference type="WBParaSite" id="nRc.2.0.1.t43887-RA">
    <property type="protein sequence ID" value="nRc.2.0.1.t43887-RA"/>
    <property type="gene ID" value="nRc.2.0.1.g43887"/>
</dbReference>
<dbReference type="AlphaFoldDB" id="A0A915KY65"/>
<organism evidence="2 3">
    <name type="scientific">Romanomermis culicivorax</name>
    <name type="common">Nematode worm</name>
    <dbReference type="NCBI Taxonomy" id="13658"/>
    <lineage>
        <taxon>Eukaryota</taxon>
        <taxon>Metazoa</taxon>
        <taxon>Ecdysozoa</taxon>
        <taxon>Nematoda</taxon>
        <taxon>Enoplea</taxon>
        <taxon>Dorylaimia</taxon>
        <taxon>Mermithida</taxon>
        <taxon>Mermithoidea</taxon>
        <taxon>Mermithidae</taxon>
        <taxon>Romanomermis</taxon>
    </lineage>
</organism>
<feature type="region of interest" description="Disordered" evidence="1">
    <location>
        <begin position="1"/>
        <end position="63"/>
    </location>
</feature>
<protein>
    <submittedName>
        <fullName evidence="3">Prolactin receptor</fullName>
    </submittedName>
</protein>
<keyword evidence="2" id="KW-1185">Reference proteome</keyword>
<feature type="compositionally biased region" description="Low complexity" evidence="1">
    <location>
        <begin position="24"/>
        <end position="41"/>
    </location>
</feature>
<reference evidence="3" key="1">
    <citation type="submission" date="2022-11" db="UniProtKB">
        <authorList>
            <consortium name="WormBaseParasite"/>
        </authorList>
    </citation>
    <scope>IDENTIFICATION</scope>
</reference>
<sequence>EYVPGRENAFPDFLSRQYEDQTNHDSNTTTSSNNQNSTSSNIDAIKTRAQARQKMVAEPSDQPALVHDQDLIVDPANLPDQNTGWPFTQEQVIQGQKNDPTLETTCRKIEKEDV</sequence>
<dbReference type="Proteomes" id="UP000887565">
    <property type="component" value="Unplaced"/>
</dbReference>
<evidence type="ECO:0000256" key="1">
    <source>
        <dbReference type="SAM" id="MobiDB-lite"/>
    </source>
</evidence>
<evidence type="ECO:0000313" key="2">
    <source>
        <dbReference type="Proteomes" id="UP000887565"/>
    </source>
</evidence>
<proteinExistence type="predicted"/>